<evidence type="ECO:0000313" key="2">
    <source>
        <dbReference type="Proteomes" id="UP000655523"/>
    </source>
</evidence>
<dbReference type="RefSeq" id="WP_172165189.1">
    <property type="nucleotide sequence ID" value="NZ_WOEZ01000070.1"/>
</dbReference>
<comment type="caution">
    <text evidence="1">The sequence shown here is derived from an EMBL/GenBank/DDBJ whole genome shotgun (WGS) entry which is preliminary data.</text>
</comment>
<dbReference type="Pfam" id="PF08889">
    <property type="entry name" value="WbqC"/>
    <property type="match status" value="1"/>
</dbReference>
<dbReference type="AlphaFoldDB" id="A0A972NLT8"/>
<sequence>MKVAIMQPYFLPYIGYFQLIKAVDVFVVYDNIKYTKSGWFNRNRFLSNGEGVYFSVPLKKDSDYLNVVERKLAPEFDVDKLLNKLKAAYCRAPNFRQGFSMLNEFLLPNEANLFAFIKHSIDRVVERLDIKAKILVSSSIDIDHALKAQDKVMAICRALGATTYINAIGGMELYSKEAFRQNGIDLGFIKSRPIEYRQFANDFVPWLSIIDVVMFNDIDVVRSMLDAYDVI</sequence>
<accession>A0A972NLT8</accession>
<gene>
    <name evidence="1" type="ORF">GNZ13_14170</name>
</gene>
<proteinExistence type="predicted"/>
<dbReference type="Proteomes" id="UP000655523">
    <property type="component" value="Unassembled WGS sequence"/>
</dbReference>
<name>A0A972NLT8_9BURK</name>
<keyword evidence="2" id="KW-1185">Reference proteome</keyword>
<dbReference type="InterPro" id="IPR014985">
    <property type="entry name" value="WbqC"/>
</dbReference>
<evidence type="ECO:0000313" key="1">
    <source>
        <dbReference type="EMBL" id="NPT55716.1"/>
    </source>
</evidence>
<dbReference type="EMBL" id="WOEZ01000070">
    <property type="protein sequence ID" value="NPT55716.1"/>
    <property type="molecule type" value="Genomic_DNA"/>
</dbReference>
<reference evidence="1 2" key="1">
    <citation type="submission" date="2019-11" db="EMBL/GenBank/DDBJ databases">
        <title>Metabolism of dissolved organic matter in forest soils.</title>
        <authorList>
            <person name="Cyle K.T."/>
            <person name="Wilhelm R.C."/>
            <person name="Martinez C.E."/>
        </authorList>
    </citation>
    <scope>NUCLEOTIDE SEQUENCE [LARGE SCALE GENOMIC DNA]</scope>
    <source>
        <strain evidence="1 2">5N</strain>
    </source>
</reference>
<evidence type="ECO:0008006" key="3">
    <source>
        <dbReference type="Google" id="ProtNLM"/>
    </source>
</evidence>
<protein>
    <recommendedName>
        <fullName evidence="3">WbqC-like protein family protein</fullName>
    </recommendedName>
</protein>
<organism evidence="1 2">
    <name type="scientific">Paraburkholderia elongata</name>
    <dbReference type="NCBI Taxonomy" id="2675747"/>
    <lineage>
        <taxon>Bacteria</taxon>
        <taxon>Pseudomonadati</taxon>
        <taxon>Pseudomonadota</taxon>
        <taxon>Betaproteobacteria</taxon>
        <taxon>Burkholderiales</taxon>
        <taxon>Burkholderiaceae</taxon>
        <taxon>Paraburkholderia</taxon>
    </lineage>
</organism>